<keyword evidence="2" id="KW-1185">Reference proteome</keyword>
<evidence type="ECO:0000313" key="2">
    <source>
        <dbReference type="Proteomes" id="UP000887116"/>
    </source>
</evidence>
<dbReference type="AlphaFoldDB" id="A0A8X6L7D2"/>
<organism evidence="1 2">
    <name type="scientific">Trichonephila clavata</name>
    <name type="common">Joro spider</name>
    <name type="synonym">Nephila clavata</name>
    <dbReference type="NCBI Taxonomy" id="2740835"/>
    <lineage>
        <taxon>Eukaryota</taxon>
        <taxon>Metazoa</taxon>
        <taxon>Ecdysozoa</taxon>
        <taxon>Arthropoda</taxon>
        <taxon>Chelicerata</taxon>
        <taxon>Arachnida</taxon>
        <taxon>Araneae</taxon>
        <taxon>Araneomorphae</taxon>
        <taxon>Entelegynae</taxon>
        <taxon>Araneoidea</taxon>
        <taxon>Nephilidae</taxon>
        <taxon>Trichonephila</taxon>
    </lineage>
</organism>
<name>A0A8X6L7D2_TRICU</name>
<dbReference type="Proteomes" id="UP000887116">
    <property type="component" value="Unassembled WGS sequence"/>
</dbReference>
<proteinExistence type="predicted"/>
<evidence type="ECO:0000313" key="1">
    <source>
        <dbReference type="EMBL" id="GFQ99214.1"/>
    </source>
</evidence>
<accession>A0A8X6L7D2</accession>
<gene>
    <name evidence="1" type="ORF">TNCT_534571</name>
</gene>
<protein>
    <submittedName>
        <fullName evidence="1">Uncharacterized protein</fullName>
    </submittedName>
</protein>
<sequence length="95" mass="10528">MARRVGSRPLAALFLVNEPVYSSYILQRFVDNHNTPDIKFPTPLTCFCVTSPRALGRIKFKDRYSNSNYDLQLGNPVGNPGIGDDDLNCCGQCSS</sequence>
<comment type="caution">
    <text evidence="1">The sequence shown here is derived from an EMBL/GenBank/DDBJ whole genome shotgun (WGS) entry which is preliminary data.</text>
</comment>
<dbReference type="OrthoDB" id="10537697at2759"/>
<dbReference type="EMBL" id="BMAO01005123">
    <property type="protein sequence ID" value="GFQ99214.1"/>
    <property type="molecule type" value="Genomic_DNA"/>
</dbReference>
<reference evidence="1" key="1">
    <citation type="submission" date="2020-07" db="EMBL/GenBank/DDBJ databases">
        <title>Multicomponent nature underlies the extraordinary mechanical properties of spider dragline silk.</title>
        <authorList>
            <person name="Kono N."/>
            <person name="Nakamura H."/>
            <person name="Mori M."/>
            <person name="Yoshida Y."/>
            <person name="Ohtoshi R."/>
            <person name="Malay A.D."/>
            <person name="Moran D.A.P."/>
            <person name="Tomita M."/>
            <person name="Numata K."/>
            <person name="Arakawa K."/>
        </authorList>
    </citation>
    <scope>NUCLEOTIDE SEQUENCE</scope>
</reference>